<dbReference type="Proteomes" id="UP000537141">
    <property type="component" value="Unassembled WGS sequence"/>
</dbReference>
<reference evidence="1 2" key="1">
    <citation type="submission" date="2020-08" db="EMBL/GenBank/DDBJ databases">
        <title>Genomic Encyclopedia of Type Strains, Phase IV (KMG-IV): sequencing the most valuable type-strain genomes for metagenomic binning, comparative biology and taxonomic classification.</title>
        <authorList>
            <person name="Goeker M."/>
        </authorList>
    </citation>
    <scope>NUCLEOTIDE SEQUENCE [LARGE SCALE GENOMIC DNA]</scope>
    <source>
        <strain evidence="1 2">DSM 26287</strain>
    </source>
</reference>
<proteinExistence type="predicted"/>
<accession>A0A7X0TTI5</accession>
<name>A0A7X0TTI5_9GAMM</name>
<evidence type="ECO:0000313" key="1">
    <source>
        <dbReference type="EMBL" id="MBB6543120.1"/>
    </source>
</evidence>
<dbReference type="AlphaFoldDB" id="A0A7X0TTI5"/>
<dbReference type="RefSeq" id="WP_184423919.1">
    <property type="nucleotide sequence ID" value="NZ_BAABLB010000028.1"/>
</dbReference>
<evidence type="ECO:0000313" key="2">
    <source>
        <dbReference type="Proteomes" id="UP000537141"/>
    </source>
</evidence>
<gene>
    <name evidence="1" type="ORF">HNQ55_001627</name>
</gene>
<organism evidence="1 2">
    <name type="scientific">Thalassotalea piscium</name>
    <dbReference type="NCBI Taxonomy" id="1230533"/>
    <lineage>
        <taxon>Bacteria</taxon>
        <taxon>Pseudomonadati</taxon>
        <taxon>Pseudomonadota</taxon>
        <taxon>Gammaproteobacteria</taxon>
        <taxon>Alteromonadales</taxon>
        <taxon>Colwelliaceae</taxon>
        <taxon>Thalassotalea</taxon>
    </lineage>
</organism>
<comment type="caution">
    <text evidence="1">The sequence shown here is derived from an EMBL/GenBank/DDBJ whole genome shotgun (WGS) entry which is preliminary data.</text>
</comment>
<sequence length="166" mass="19170">MQVIKDLVKDNSVLKSMYKINELNKDLLPNALIEVSVCLNDKRHAQENGIIEVKPFFFTALQGELIRRIKQLDIKCSEEAQVATIYTLFSVEKYEEICLSPNFKVVLDISENHRYWVNYATSSIVQYYKHSVVSMQYDSHYNFCTKAAELIVIRARLANAKSKSVI</sequence>
<dbReference type="EMBL" id="JACHHU010000010">
    <property type="protein sequence ID" value="MBB6543120.1"/>
    <property type="molecule type" value="Genomic_DNA"/>
</dbReference>
<keyword evidence="2" id="KW-1185">Reference proteome</keyword>
<protein>
    <submittedName>
        <fullName evidence="1">Uncharacterized protein</fullName>
    </submittedName>
</protein>